<keyword evidence="17" id="KW-1185">Reference proteome</keyword>
<keyword evidence="3 11" id="KW-1134">Transmembrane beta strand</keyword>
<keyword evidence="13" id="KW-0732">Signal</keyword>
<proteinExistence type="inferred from homology"/>
<keyword evidence="16" id="KW-0675">Receptor</keyword>
<protein>
    <submittedName>
        <fullName evidence="16">TonB-dependent receptor</fullName>
    </submittedName>
</protein>
<keyword evidence="7" id="KW-0406">Ion transport</keyword>
<evidence type="ECO:0000256" key="5">
    <source>
        <dbReference type="ARBA" id="ARBA00022692"/>
    </source>
</evidence>
<keyword evidence="9 11" id="KW-0472">Membrane</keyword>
<evidence type="ECO:0000256" key="10">
    <source>
        <dbReference type="ARBA" id="ARBA00023237"/>
    </source>
</evidence>
<dbReference type="InterPro" id="IPR039426">
    <property type="entry name" value="TonB-dep_rcpt-like"/>
</dbReference>
<evidence type="ECO:0000256" key="6">
    <source>
        <dbReference type="ARBA" id="ARBA00023004"/>
    </source>
</evidence>
<dbReference type="Pfam" id="PF00593">
    <property type="entry name" value="TonB_dep_Rec_b-barrel"/>
    <property type="match status" value="1"/>
</dbReference>
<keyword evidence="2 11" id="KW-0813">Transport</keyword>
<dbReference type="RefSeq" id="WP_339589208.1">
    <property type="nucleotide sequence ID" value="NZ_JBBHJZ010000006.1"/>
</dbReference>
<dbReference type="EMBL" id="JBBHJZ010000006">
    <property type="protein sequence ID" value="MEJ5979271.1"/>
    <property type="molecule type" value="Genomic_DNA"/>
</dbReference>
<evidence type="ECO:0000256" key="7">
    <source>
        <dbReference type="ARBA" id="ARBA00023065"/>
    </source>
</evidence>
<feature type="chain" id="PRO_5047377876" evidence="13">
    <location>
        <begin position="24"/>
        <end position="841"/>
    </location>
</feature>
<comment type="similarity">
    <text evidence="11 12">Belongs to the TonB-dependent receptor family.</text>
</comment>
<keyword evidence="8 12" id="KW-0798">TonB box</keyword>
<evidence type="ECO:0000313" key="16">
    <source>
        <dbReference type="EMBL" id="MEJ5979271.1"/>
    </source>
</evidence>
<dbReference type="InterPro" id="IPR036942">
    <property type="entry name" value="Beta-barrel_TonB_sf"/>
</dbReference>
<evidence type="ECO:0000256" key="3">
    <source>
        <dbReference type="ARBA" id="ARBA00022452"/>
    </source>
</evidence>
<dbReference type="PROSITE" id="PS52016">
    <property type="entry name" value="TONB_DEPENDENT_REC_3"/>
    <property type="match status" value="1"/>
</dbReference>
<evidence type="ECO:0000256" key="1">
    <source>
        <dbReference type="ARBA" id="ARBA00004571"/>
    </source>
</evidence>
<comment type="caution">
    <text evidence="16">The sequence shown here is derived from an EMBL/GenBank/DDBJ whole genome shotgun (WGS) entry which is preliminary data.</text>
</comment>
<evidence type="ECO:0000256" key="11">
    <source>
        <dbReference type="PROSITE-ProRule" id="PRU01360"/>
    </source>
</evidence>
<dbReference type="Proteomes" id="UP001361239">
    <property type="component" value="Unassembled WGS sequence"/>
</dbReference>
<evidence type="ECO:0000256" key="8">
    <source>
        <dbReference type="ARBA" id="ARBA00023077"/>
    </source>
</evidence>
<evidence type="ECO:0000256" key="4">
    <source>
        <dbReference type="ARBA" id="ARBA00022496"/>
    </source>
</evidence>
<feature type="domain" description="TonB-dependent receptor plug" evidence="15">
    <location>
        <begin position="48"/>
        <end position="158"/>
    </location>
</feature>
<dbReference type="Gene3D" id="2.40.170.20">
    <property type="entry name" value="TonB-dependent receptor, beta-barrel domain"/>
    <property type="match status" value="1"/>
</dbReference>
<organism evidence="16 17">
    <name type="scientific">Novosphingobium anseongense</name>
    <dbReference type="NCBI Taxonomy" id="3133436"/>
    <lineage>
        <taxon>Bacteria</taxon>
        <taxon>Pseudomonadati</taxon>
        <taxon>Pseudomonadota</taxon>
        <taxon>Alphaproteobacteria</taxon>
        <taxon>Sphingomonadales</taxon>
        <taxon>Sphingomonadaceae</taxon>
        <taxon>Novosphingobium</taxon>
    </lineage>
</organism>
<evidence type="ECO:0000256" key="13">
    <source>
        <dbReference type="SAM" id="SignalP"/>
    </source>
</evidence>
<dbReference type="InterPro" id="IPR000531">
    <property type="entry name" value="Beta-barrel_TonB"/>
</dbReference>
<evidence type="ECO:0000256" key="2">
    <source>
        <dbReference type="ARBA" id="ARBA00022448"/>
    </source>
</evidence>
<gene>
    <name evidence="16" type="ORF">WG901_21640</name>
</gene>
<evidence type="ECO:0000256" key="9">
    <source>
        <dbReference type="ARBA" id="ARBA00023136"/>
    </source>
</evidence>
<comment type="subcellular location">
    <subcellularLocation>
        <location evidence="1 11">Cell outer membrane</location>
        <topology evidence="1 11">Multi-pass membrane protein</topology>
    </subcellularLocation>
</comment>
<dbReference type="Pfam" id="PF07715">
    <property type="entry name" value="Plug"/>
    <property type="match status" value="1"/>
</dbReference>
<sequence>MNWKQALLLAGVGLSSLAAPAQAQEAADGASEPTADIIVSARRRDESLQDVPQTVNAVSSETIQKLRINNASDIAQIVPGLTIEGGSSGSGGFGASSGMRGVPTFLNSNASPVVQFYLNDAPTGRGPEVTQSLFDIGQIEVLKGPQGTLRGRSAPTGAITITSRRPDLDEVGGFMNLSGSNRGNINAQAAINVPLIAGVLALRVAGAVDHNEGNGVTSANLRADPYIKNEALRATLRFEPSSTFNATVMYQRLWRDTRSFNQVVGNGNGINGPVIAADDRLGITDGPSENSSAVDFVVGQAELRFAGQKLSYVGSYRNGRSTGRTPQDVANVLPGIEYYQTTNTPAQEVSQELRLSSEERIAGIFDYTLGVFYDRETSKPTVNGVASFLTGAFGRPGAPVVQTPLDRYTLNTAIAISPIATEKSVFGSVTAHLGENTELSAGGRYIDFERRDRYTLGLQGGFNALNNPTGGLVPCAGLGALSPQLAGAVASPVYSGVCDLPIPSQTLQNVDRTTKFTPFLYNVSLSHKFSRDFMVYANVGSAFRSAGPQIGLTSLTTCCTQIGGPSLAGIDDLIFHGQEDSTTYELGFKSTFFDRRARLNVSVFKQTFDNFFFLTQATRYLAVTTSLAGANVSSSEFTADAKAKVKGIDVEAGFQITPRWNLDLGFSWSKAQLDDALIPCNDGNFDGVVDTIVPTTQAFVNAGVIVARCRSSESISRTPRWNLTAQSEYSAPISGAVDGFLRGNFVYYPDNPNSSQGIVIDKYSLLNLFAGVRSSDNAWEISVFANNVLNTQQVLSINPVAPVSSGNVAATFGRPASGYQQIAYTPRREFGLLVRYAFGAR</sequence>
<accession>A0ABU8S1M6</accession>
<keyword evidence="5 11" id="KW-0812">Transmembrane</keyword>
<feature type="domain" description="TonB-dependent receptor-like beta-barrel" evidence="14">
    <location>
        <begin position="254"/>
        <end position="788"/>
    </location>
</feature>
<dbReference type="PANTHER" id="PTHR32552">
    <property type="entry name" value="FERRICHROME IRON RECEPTOR-RELATED"/>
    <property type="match status" value="1"/>
</dbReference>
<dbReference type="PANTHER" id="PTHR32552:SF81">
    <property type="entry name" value="TONB-DEPENDENT OUTER MEMBRANE RECEPTOR"/>
    <property type="match status" value="1"/>
</dbReference>
<evidence type="ECO:0000259" key="15">
    <source>
        <dbReference type="Pfam" id="PF07715"/>
    </source>
</evidence>
<keyword evidence="10 11" id="KW-0998">Cell outer membrane</keyword>
<dbReference type="SUPFAM" id="SSF56935">
    <property type="entry name" value="Porins"/>
    <property type="match status" value="1"/>
</dbReference>
<keyword evidence="4" id="KW-0410">Iron transport</keyword>
<evidence type="ECO:0000259" key="14">
    <source>
        <dbReference type="Pfam" id="PF00593"/>
    </source>
</evidence>
<reference evidence="16 17" key="1">
    <citation type="submission" date="2024-03" db="EMBL/GenBank/DDBJ databases">
        <authorList>
            <person name="Jo J.-H."/>
        </authorList>
    </citation>
    <scope>NUCLEOTIDE SEQUENCE [LARGE SCALE GENOMIC DNA]</scope>
    <source>
        <strain evidence="16 17">PS1R-30</strain>
    </source>
</reference>
<name>A0ABU8S1M6_9SPHN</name>
<dbReference type="InterPro" id="IPR012910">
    <property type="entry name" value="Plug_dom"/>
</dbReference>
<evidence type="ECO:0000313" key="17">
    <source>
        <dbReference type="Proteomes" id="UP001361239"/>
    </source>
</evidence>
<feature type="signal peptide" evidence="13">
    <location>
        <begin position="1"/>
        <end position="23"/>
    </location>
</feature>
<evidence type="ECO:0000256" key="12">
    <source>
        <dbReference type="RuleBase" id="RU003357"/>
    </source>
</evidence>
<keyword evidence="6" id="KW-0408">Iron</keyword>